<dbReference type="PANTHER" id="PTHR43284:SF1">
    <property type="entry name" value="ASPARAGINE SYNTHETASE"/>
    <property type="match status" value="1"/>
</dbReference>
<dbReference type="EMBL" id="NEVV01000007">
    <property type="protein sequence ID" value="OZI70451.1"/>
    <property type="molecule type" value="Genomic_DNA"/>
</dbReference>
<dbReference type="Pfam" id="PF13537">
    <property type="entry name" value="GATase_7"/>
    <property type="match status" value="1"/>
</dbReference>
<comment type="similarity">
    <text evidence="2">Belongs to the asparagine synthetase family.</text>
</comment>
<evidence type="ECO:0000256" key="3">
    <source>
        <dbReference type="ARBA" id="ARBA00012737"/>
    </source>
</evidence>
<dbReference type="InterPro" id="IPR051786">
    <property type="entry name" value="ASN_synthetase/amidase"/>
</dbReference>
<dbReference type="NCBIfam" id="TIGR01536">
    <property type="entry name" value="asn_synth_AEB"/>
    <property type="match status" value="1"/>
</dbReference>
<accession>A0ABX4FAH8</accession>
<evidence type="ECO:0000256" key="5">
    <source>
        <dbReference type="ARBA" id="ARBA00022840"/>
    </source>
</evidence>
<feature type="domain" description="Glutamine amidotransferase type-2" evidence="8">
    <location>
        <begin position="2"/>
        <end position="211"/>
    </location>
</feature>
<dbReference type="Gene3D" id="3.40.50.620">
    <property type="entry name" value="HUPs"/>
    <property type="match status" value="1"/>
</dbReference>
<sequence length="629" mass="71039">MCGICGVLGSIAPSDPDLVEHMMDTLRHRGPDGEGRWHSPTGLLGHRRLAIIDVDHGHQPMVSPDGRYALIFNGEIYNYLELRQELIRKGVKFRTFSDTEVLLNLLIHDGVAGLNRLNGMFAFCWIDSHSGEWILARDPFGIKPLYYHQRNGRLVFASEIKALLKDDALNSQANWGALQEYLTFQFTLGDKTLFEDVRKLAPATYLRGRGAEILEERVYWTPSFEIDEHHTDTYFIDRLRSLLEESVHLQIRSDVPLGTYLSGGLDSSIITVLAAEANGNPIPSFHGRFAEGRQYDESPYARTISDHLRAPLHTVTPTAADFAEDLPRLIYMMDEPTAGPGLFPQYRVSRLASQHVKVVLGGQGGDEIFGGYARYLIAYLEQALKGAIFQTQEEGQHIVSLASVVKNLPLLQSYTPLMQHFWSEGLFGAMDARYMRMIDRSPDLDSFLTRDALDRIDRSAVSTAFCEIFNQPQTHSYINKMTHFDMKTLLAGLLQVEDRVSMAVSLESRVPFLDTRIVNLVASMPPRLKFEAGTAKHVLKQAMQPKLPDAVLSRTNKMGFPVPLTEWFKGGPVRDFIGDVLLSRKARERGLFKPEAMTRALEHEVPFGRQIWGALCIELWHQTFIDQQP</sequence>
<keyword evidence="5" id="KW-0067">ATP-binding</keyword>
<protein>
    <recommendedName>
        <fullName evidence="3">asparagine synthase (glutamine-hydrolyzing)</fullName>
        <ecNumber evidence="3">6.3.5.4</ecNumber>
    </recommendedName>
</protein>
<dbReference type="CDD" id="cd00712">
    <property type="entry name" value="AsnB"/>
    <property type="match status" value="1"/>
</dbReference>
<dbReference type="InterPro" id="IPR033738">
    <property type="entry name" value="AsnB_N"/>
</dbReference>
<evidence type="ECO:0000256" key="2">
    <source>
        <dbReference type="ARBA" id="ARBA00005752"/>
    </source>
</evidence>
<keyword evidence="10" id="KW-1185">Reference proteome</keyword>
<dbReference type="InterPro" id="IPR029055">
    <property type="entry name" value="Ntn_hydrolases_N"/>
</dbReference>
<name>A0ABX4FAH8_9BORD</name>
<evidence type="ECO:0000313" key="10">
    <source>
        <dbReference type="Proteomes" id="UP000216524"/>
    </source>
</evidence>
<comment type="catalytic activity">
    <reaction evidence="7">
        <text>L-aspartate + L-glutamine + ATP + H2O = L-asparagine + L-glutamate + AMP + diphosphate + H(+)</text>
        <dbReference type="Rhea" id="RHEA:12228"/>
        <dbReference type="ChEBI" id="CHEBI:15377"/>
        <dbReference type="ChEBI" id="CHEBI:15378"/>
        <dbReference type="ChEBI" id="CHEBI:29985"/>
        <dbReference type="ChEBI" id="CHEBI:29991"/>
        <dbReference type="ChEBI" id="CHEBI:30616"/>
        <dbReference type="ChEBI" id="CHEBI:33019"/>
        <dbReference type="ChEBI" id="CHEBI:58048"/>
        <dbReference type="ChEBI" id="CHEBI:58359"/>
        <dbReference type="ChEBI" id="CHEBI:456215"/>
        <dbReference type="EC" id="6.3.5.4"/>
    </reaction>
</comment>
<dbReference type="Gene3D" id="3.60.20.10">
    <property type="entry name" value="Glutamine Phosphoribosylpyrophosphate, subunit 1, domain 1"/>
    <property type="match status" value="1"/>
</dbReference>
<proteinExistence type="inferred from homology"/>
<dbReference type="InterPro" id="IPR014729">
    <property type="entry name" value="Rossmann-like_a/b/a_fold"/>
</dbReference>
<evidence type="ECO:0000256" key="1">
    <source>
        <dbReference type="ARBA" id="ARBA00005187"/>
    </source>
</evidence>
<dbReference type="InterPro" id="IPR006426">
    <property type="entry name" value="Asn_synth_AEB"/>
</dbReference>
<dbReference type="InterPro" id="IPR001962">
    <property type="entry name" value="Asn_synthase"/>
</dbReference>
<dbReference type="EC" id="6.3.5.4" evidence="3"/>
<dbReference type="CDD" id="cd01991">
    <property type="entry name" value="Asn_synthase_B_C"/>
    <property type="match status" value="1"/>
</dbReference>
<keyword evidence="6" id="KW-0315">Glutamine amidotransferase</keyword>
<dbReference type="PANTHER" id="PTHR43284">
    <property type="entry name" value="ASPARAGINE SYNTHETASE (GLUTAMINE-HYDROLYZING)"/>
    <property type="match status" value="1"/>
</dbReference>
<dbReference type="Proteomes" id="UP000216524">
    <property type="component" value="Unassembled WGS sequence"/>
</dbReference>
<comment type="caution">
    <text evidence="9">The sequence shown here is derived from an EMBL/GenBank/DDBJ whole genome shotgun (WGS) entry which is preliminary data.</text>
</comment>
<evidence type="ECO:0000256" key="7">
    <source>
        <dbReference type="ARBA" id="ARBA00048741"/>
    </source>
</evidence>
<dbReference type="Pfam" id="PF00733">
    <property type="entry name" value="Asn_synthase"/>
    <property type="match status" value="1"/>
</dbReference>
<gene>
    <name evidence="9" type="ORF">CAL23_23075</name>
</gene>
<dbReference type="PROSITE" id="PS51278">
    <property type="entry name" value="GATASE_TYPE_2"/>
    <property type="match status" value="1"/>
</dbReference>
<evidence type="ECO:0000256" key="6">
    <source>
        <dbReference type="ARBA" id="ARBA00022962"/>
    </source>
</evidence>
<dbReference type="PIRSF" id="PIRSF001589">
    <property type="entry name" value="Asn_synthetase_glu-h"/>
    <property type="match status" value="1"/>
</dbReference>
<evidence type="ECO:0000259" key="8">
    <source>
        <dbReference type="PROSITE" id="PS51278"/>
    </source>
</evidence>
<reference evidence="9 10" key="1">
    <citation type="submission" date="2017-05" db="EMBL/GenBank/DDBJ databases">
        <title>Complete and WGS of Bordetella genogroups.</title>
        <authorList>
            <person name="Spilker T."/>
            <person name="Lipuma J."/>
        </authorList>
    </citation>
    <scope>NUCLEOTIDE SEQUENCE [LARGE SCALE GENOMIC DNA]</scope>
    <source>
        <strain evidence="9 10">AU3139</strain>
    </source>
</reference>
<comment type="pathway">
    <text evidence="1">Amino-acid biosynthesis; L-asparagine biosynthesis; L-asparagine from L-aspartate (L-Gln route): step 1/1.</text>
</comment>
<organism evidence="9 10">
    <name type="scientific">Bordetella genomosp. 6</name>
    <dbReference type="NCBI Taxonomy" id="463024"/>
    <lineage>
        <taxon>Bacteria</taxon>
        <taxon>Pseudomonadati</taxon>
        <taxon>Pseudomonadota</taxon>
        <taxon>Betaproteobacteria</taxon>
        <taxon>Burkholderiales</taxon>
        <taxon>Alcaligenaceae</taxon>
        <taxon>Bordetella</taxon>
    </lineage>
</organism>
<keyword evidence="4" id="KW-0547">Nucleotide-binding</keyword>
<evidence type="ECO:0000256" key="4">
    <source>
        <dbReference type="ARBA" id="ARBA00022741"/>
    </source>
</evidence>
<dbReference type="SUPFAM" id="SSF56235">
    <property type="entry name" value="N-terminal nucleophile aminohydrolases (Ntn hydrolases)"/>
    <property type="match status" value="1"/>
</dbReference>
<dbReference type="RefSeq" id="WP_068924491.1">
    <property type="nucleotide sequence ID" value="NZ_NEVV01000007.1"/>
</dbReference>
<dbReference type="SUPFAM" id="SSF52402">
    <property type="entry name" value="Adenine nucleotide alpha hydrolases-like"/>
    <property type="match status" value="1"/>
</dbReference>
<dbReference type="InterPro" id="IPR017932">
    <property type="entry name" value="GATase_2_dom"/>
</dbReference>
<evidence type="ECO:0000313" key="9">
    <source>
        <dbReference type="EMBL" id="OZI70451.1"/>
    </source>
</evidence>